<keyword evidence="2" id="KW-1185">Reference proteome</keyword>
<accession>A0ABY7GAI2</accession>
<evidence type="ECO:0000313" key="2">
    <source>
        <dbReference type="Proteomes" id="UP001164746"/>
    </source>
</evidence>
<gene>
    <name evidence="1" type="ORF">MAR_033111</name>
</gene>
<reference evidence="1" key="1">
    <citation type="submission" date="2022-11" db="EMBL/GenBank/DDBJ databases">
        <title>Centuries of genome instability and evolution in soft-shell clam transmissible cancer (bioRxiv).</title>
        <authorList>
            <person name="Hart S.F.M."/>
            <person name="Yonemitsu M.A."/>
            <person name="Giersch R.M."/>
            <person name="Beal B.F."/>
            <person name="Arriagada G."/>
            <person name="Davis B.W."/>
            <person name="Ostrander E.A."/>
            <person name="Goff S.P."/>
            <person name="Metzger M.J."/>
        </authorList>
    </citation>
    <scope>NUCLEOTIDE SEQUENCE</scope>
    <source>
        <strain evidence="1">MELC-2E11</strain>
        <tissue evidence="1">Siphon/mantle</tissue>
    </source>
</reference>
<dbReference type="EMBL" id="CP111028">
    <property type="protein sequence ID" value="WAR30569.1"/>
    <property type="molecule type" value="Genomic_DNA"/>
</dbReference>
<evidence type="ECO:0000313" key="1">
    <source>
        <dbReference type="EMBL" id="WAR30569.1"/>
    </source>
</evidence>
<dbReference type="Gene3D" id="3.30.930.10">
    <property type="entry name" value="Bira Bifunctional Protein, Domain 2"/>
    <property type="match status" value="2"/>
</dbReference>
<dbReference type="InterPro" id="IPR045864">
    <property type="entry name" value="aa-tRNA-synth_II/BPL/LPL"/>
</dbReference>
<dbReference type="Proteomes" id="UP001164746">
    <property type="component" value="Chromosome 17"/>
</dbReference>
<name>A0ABY7GAI2_MYAAR</name>
<sequence length="265" mass="30150">MNISSLCQKNTVIQRCLCSMFGLNGKRQLLTYQLFKTVEKQKCAKNLILGRFKSSLFTSDRDTNTSNFQYDHGLEKKLMDTEELERNLRLRSCSIDVDNNVGAKAYYLTGQLAVLEQELISHFSSSLRQQGFQLILAPEIFKAPVVEAGGYNLLDPSSIYRMQPKHGTSPSDWDQDFMIVSMPVPSLKVHEQSRLEVQMWAPTLHKYLKVGSVSIHGDYCSSRLMIRCSQKSLKDSHPVHMVYAEVVDITRLVAIMLDSFNTVKT</sequence>
<organism evidence="1 2">
    <name type="scientific">Mya arenaria</name>
    <name type="common">Soft-shell clam</name>
    <dbReference type="NCBI Taxonomy" id="6604"/>
    <lineage>
        <taxon>Eukaryota</taxon>
        <taxon>Metazoa</taxon>
        <taxon>Spiralia</taxon>
        <taxon>Lophotrochozoa</taxon>
        <taxon>Mollusca</taxon>
        <taxon>Bivalvia</taxon>
        <taxon>Autobranchia</taxon>
        <taxon>Heteroconchia</taxon>
        <taxon>Euheterodonta</taxon>
        <taxon>Imparidentia</taxon>
        <taxon>Neoheterodontei</taxon>
        <taxon>Myida</taxon>
        <taxon>Myoidea</taxon>
        <taxon>Myidae</taxon>
        <taxon>Mya</taxon>
    </lineage>
</organism>
<dbReference type="InterPro" id="IPR002317">
    <property type="entry name" value="Ser-tRNA-ligase_type_1"/>
</dbReference>
<protein>
    <submittedName>
        <fullName evidence="1">Uncharacterized protein</fullName>
    </submittedName>
</protein>
<dbReference type="PANTHER" id="PTHR11778">
    <property type="entry name" value="SERYL-TRNA SYNTHETASE"/>
    <property type="match status" value="1"/>
</dbReference>
<proteinExistence type="predicted"/>